<dbReference type="Pfam" id="PF10035">
    <property type="entry name" value="DUF2179"/>
    <property type="match status" value="1"/>
</dbReference>
<feature type="transmembrane region" description="Helical" evidence="6">
    <location>
        <begin position="182"/>
        <end position="205"/>
    </location>
</feature>
<dbReference type="RefSeq" id="WP_249333941.1">
    <property type="nucleotide sequence ID" value="NZ_JACRSY010000038.1"/>
</dbReference>
<dbReference type="PIRSF" id="PIRSF006483">
    <property type="entry name" value="Membrane_protein_YitT"/>
    <property type="match status" value="1"/>
</dbReference>
<keyword evidence="4 6" id="KW-1133">Transmembrane helix</keyword>
<dbReference type="GO" id="GO:0005886">
    <property type="term" value="C:plasma membrane"/>
    <property type="evidence" value="ECO:0007669"/>
    <property type="project" value="UniProtKB-SubCell"/>
</dbReference>
<keyword evidence="9" id="KW-1185">Reference proteome</keyword>
<comment type="caution">
    <text evidence="8">The sequence shown here is derived from an EMBL/GenBank/DDBJ whole genome shotgun (WGS) entry which is preliminary data.</text>
</comment>
<dbReference type="PANTHER" id="PTHR33545">
    <property type="entry name" value="UPF0750 MEMBRANE PROTEIN YITT-RELATED"/>
    <property type="match status" value="1"/>
</dbReference>
<evidence type="ECO:0000256" key="5">
    <source>
        <dbReference type="ARBA" id="ARBA00023136"/>
    </source>
</evidence>
<dbReference type="InterPro" id="IPR019264">
    <property type="entry name" value="DUF2179"/>
</dbReference>
<evidence type="ECO:0000256" key="2">
    <source>
        <dbReference type="ARBA" id="ARBA00022475"/>
    </source>
</evidence>
<evidence type="ECO:0000259" key="7">
    <source>
        <dbReference type="Pfam" id="PF10035"/>
    </source>
</evidence>
<name>A0A926ELA6_9FIRM</name>
<proteinExistence type="predicted"/>
<evidence type="ECO:0000313" key="9">
    <source>
        <dbReference type="Proteomes" id="UP000655830"/>
    </source>
</evidence>
<keyword evidence="2" id="KW-1003">Cell membrane</keyword>
<feature type="transmembrane region" description="Helical" evidence="6">
    <location>
        <begin position="82"/>
        <end position="100"/>
    </location>
</feature>
<gene>
    <name evidence="8" type="ORF">H8718_16680</name>
</gene>
<dbReference type="InterPro" id="IPR051461">
    <property type="entry name" value="UPF0750_membrane"/>
</dbReference>
<dbReference type="PANTHER" id="PTHR33545:SF5">
    <property type="entry name" value="UPF0750 MEMBRANE PROTEIN YITT"/>
    <property type="match status" value="1"/>
</dbReference>
<comment type="subcellular location">
    <subcellularLocation>
        <location evidence="1">Cell membrane</location>
        <topology evidence="1">Multi-pass membrane protein</topology>
    </subcellularLocation>
</comment>
<feature type="transmembrane region" description="Helical" evidence="6">
    <location>
        <begin position="57"/>
        <end position="75"/>
    </location>
</feature>
<dbReference type="AlphaFoldDB" id="A0A926ELA6"/>
<dbReference type="CDD" id="cd16380">
    <property type="entry name" value="YitT_C"/>
    <property type="match status" value="1"/>
</dbReference>
<accession>A0A926ELA6</accession>
<dbReference type="Proteomes" id="UP000655830">
    <property type="component" value="Unassembled WGS sequence"/>
</dbReference>
<evidence type="ECO:0000256" key="3">
    <source>
        <dbReference type="ARBA" id="ARBA00022692"/>
    </source>
</evidence>
<feature type="domain" description="DUF2179" evidence="7">
    <location>
        <begin position="228"/>
        <end position="282"/>
    </location>
</feature>
<evidence type="ECO:0000313" key="8">
    <source>
        <dbReference type="EMBL" id="MBC8581155.1"/>
    </source>
</evidence>
<feature type="transmembrane region" description="Helical" evidence="6">
    <location>
        <begin position="12"/>
        <end position="45"/>
    </location>
</feature>
<evidence type="ECO:0000256" key="4">
    <source>
        <dbReference type="ARBA" id="ARBA00022989"/>
    </source>
</evidence>
<dbReference type="InterPro" id="IPR003740">
    <property type="entry name" value="YitT"/>
</dbReference>
<keyword evidence="5 6" id="KW-0472">Membrane</keyword>
<feature type="transmembrane region" description="Helical" evidence="6">
    <location>
        <begin position="112"/>
        <end position="136"/>
    </location>
</feature>
<feature type="transmembrane region" description="Helical" evidence="6">
    <location>
        <begin position="157"/>
        <end position="176"/>
    </location>
</feature>
<protein>
    <submittedName>
        <fullName evidence="8">YitT family protein</fullName>
    </submittedName>
</protein>
<dbReference type="EMBL" id="JACRSY010000038">
    <property type="protein sequence ID" value="MBC8581155.1"/>
    <property type="molecule type" value="Genomic_DNA"/>
</dbReference>
<dbReference type="Gene3D" id="3.30.70.120">
    <property type="match status" value="1"/>
</dbReference>
<keyword evidence="3 6" id="KW-0812">Transmembrane</keyword>
<reference evidence="8" key="1">
    <citation type="submission" date="2020-08" db="EMBL/GenBank/DDBJ databases">
        <title>Genome public.</title>
        <authorList>
            <person name="Liu C."/>
            <person name="Sun Q."/>
        </authorList>
    </citation>
    <scope>NUCLEOTIDE SEQUENCE</scope>
    <source>
        <strain evidence="8">NSJ-12</strain>
    </source>
</reference>
<dbReference type="InterPro" id="IPR015867">
    <property type="entry name" value="N-reg_PII/ATP_PRibTrfase_C"/>
</dbReference>
<evidence type="ECO:0000256" key="1">
    <source>
        <dbReference type="ARBA" id="ARBA00004651"/>
    </source>
</evidence>
<evidence type="ECO:0000256" key="6">
    <source>
        <dbReference type="SAM" id="Phobius"/>
    </source>
</evidence>
<organism evidence="8 9">
    <name type="scientific">Zhenhengia yiwuensis</name>
    <dbReference type="NCBI Taxonomy" id="2763666"/>
    <lineage>
        <taxon>Bacteria</taxon>
        <taxon>Bacillati</taxon>
        <taxon>Bacillota</taxon>
        <taxon>Clostridia</taxon>
        <taxon>Lachnospirales</taxon>
        <taxon>Lachnospiraceae</taxon>
        <taxon>Zhenhengia</taxon>
    </lineage>
</organism>
<dbReference type="Pfam" id="PF02588">
    <property type="entry name" value="YitT_membrane"/>
    <property type="match status" value="1"/>
</dbReference>
<sequence>MKKSYFSNPYLQILLGTILIALSINWFFAPNGLVTGGIAGIGIILQTVSTEFLGFTIPVWVTNIVLNIPLFAISIKQRGFNFAKRSALAVTGVSVMLSIVEHIPNPFWVGDDLLVCCIFGGALSGLGIGTVLRNLASTGGTDMLASIIRFNHPRFPIAKLMLGIDGLILLTGLFVFGANKAMYAIVAVFVSTRVVNNVLAGLHYAKAVFIMSSYNEQISKAIIEKLPRGVTGLSARGMYTKESKEMLFAVVSQKEITKLRTLIQEIDEKAFVVIADVREVLGQGFIEDYSAIM</sequence>